<dbReference type="GO" id="GO:0005886">
    <property type="term" value="C:plasma membrane"/>
    <property type="evidence" value="ECO:0007669"/>
    <property type="project" value="UniProtKB-SubCell"/>
</dbReference>
<dbReference type="EMBL" id="WSLF01000006">
    <property type="protein sequence ID" value="KAE9634032.1"/>
    <property type="molecule type" value="Genomic_DNA"/>
</dbReference>
<keyword evidence="4" id="KW-1003">Cell membrane</keyword>
<keyword evidence="7 8" id="KW-0472">Membrane</keyword>
<evidence type="ECO:0000256" key="7">
    <source>
        <dbReference type="ARBA" id="ARBA00023136"/>
    </source>
</evidence>
<dbReference type="InterPro" id="IPR051789">
    <property type="entry name" value="Bact_Polyamine_Transport"/>
</dbReference>
<dbReference type="Proteomes" id="UP000483018">
    <property type="component" value="Unassembled WGS sequence"/>
</dbReference>
<gene>
    <name evidence="10" type="ORF">GND95_07875</name>
</gene>
<comment type="similarity">
    <text evidence="2">Belongs to the binding-protein-dependent transport system permease family. CysTW subfamily.</text>
</comment>
<comment type="caution">
    <text evidence="10">The sequence shown here is derived from an EMBL/GenBank/DDBJ whole genome shotgun (WGS) entry which is preliminary data.</text>
</comment>
<evidence type="ECO:0000256" key="2">
    <source>
        <dbReference type="ARBA" id="ARBA00007069"/>
    </source>
</evidence>
<keyword evidence="6 8" id="KW-1133">Transmembrane helix</keyword>
<protein>
    <submittedName>
        <fullName evidence="10">ABC transporter permease subunit</fullName>
    </submittedName>
</protein>
<dbReference type="PANTHER" id="PTHR43848">
    <property type="entry name" value="PUTRESCINE TRANSPORT SYSTEM PERMEASE PROTEIN POTI"/>
    <property type="match status" value="1"/>
</dbReference>
<dbReference type="InterPro" id="IPR035906">
    <property type="entry name" value="MetI-like_sf"/>
</dbReference>
<evidence type="ECO:0000313" key="10">
    <source>
        <dbReference type="EMBL" id="KAE9634032.1"/>
    </source>
</evidence>
<dbReference type="SUPFAM" id="SSF161098">
    <property type="entry name" value="MetI-like"/>
    <property type="match status" value="1"/>
</dbReference>
<proteinExistence type="inferred from homology"/>
<evidence type="ECO:0000256" key="3">
    <source>
        <dbReference type="ARBA" id="ARBA00022448"/>
    </source>
</evidence>
<evidence type="ECO:0000256" key="4">
    <source>
        <dbReference type="ARBA" id="ARBA00022475"/>
    </source>
</evidence>
<dbReference type="PANTHER" id="PTHR43848:SF2">
    <property type="entry name" value="PUTRESCINE TRANSPORT SYSTEM PERMEASE PROTEIN POTI"/>
    <property type="match status" value="1"/>
</dbReference>
<dbReference type="GO" id="GO:0055085">
    <property type="term" value="P:transmembrane transport"/>
    <property type="evidence" value="ECO:0007669"/>
    <property type="project" value="InterPro"/>
</dbReference>
<dbReference type="CDD" id="cd06261">
    <property type="entry name" value="TM_PBP2"/>
    <property type="match status" value="1"/>
</dbReference>
<organism evidence="10 11">
    <name type="scientific">Defluviitalea raffinosedens</name>
    <dbReference type="NCBI Taxonomy" id="1450156"/>
    <lineage>
        <taxon>Bacteria</taxon>
        <taxon>Bacillati</taxon>
        <taxon>Bacillota</taxon>
        <taxon>Clostridia</taxon>
        <taxon>Lachnospirales</taxon>
        <taxon>Defluviitaleaceae</taxon>
        <taxon>Defluviitalea</taxon>
    </lineage>
</organism>
<evidence type="ECO:0000256" key="5">
    <source>
        <dbReference type="ARBA" id="ARBA00022692"/>
    </source>
</evidence>
<feature type="transmembrane region" description="Helical" evidence="8">
    <location>
        <begin position="59"/>
        <end position="83"/>
    </location>
</feature>
<keyword evidence="5 8" id="KW-0812">Transmembrane</keyword>
<feature type="transmembrane region" description="Helical" evidence="8">
    <location>
        <begin position="95"/>
        <end position="122"/>
    </location>
</feature>
<dbReference type="Gene3D" id="1.10.3720.10">
    <property type="entry name" value="MetI-like"/>
    <property type="match status" value="1"/>
</dbReference>
<dbReference type="InterPro" id="IPR000515">
    <property type="entry name" value="MetI-like"/>
</dbReference>
<sequence length="261" mass="29349">MVKDIFNRIYLFLIFVFLYAPIAVLIIFSFNNSKSRANWNGFTLKWYLQLFRDPDIKKALYYTILIAIISSIISTIIGTAAAIGIHSMSKWKKSLVMNITYLPILNPDIVTGISLMILFIFLKVRLGFVSMLLAHITFNIPYVILSVMPKLKQLNKHLYEAALDLGASPTYAFFKVILPEIMPGIITGALLAFTLSLDDFVISFFTAGSGVTNLSIAIYSMARRGVNPTINALSTLMFLSVLILLFIVNKRTSKDIKEEKN</sequence>
<accession>A0A7C8HHE1</accession>
<reference evidence="10 11" key="1">
    <citation type="submission" date="2019-12" db="EMBL/GenBank/DDBJ databases">
        <title>Defluviitalea raffinosedens, isolated from a biogas fermenter, genome sequencing and characterization.</title>
        <authorList>
            <person name="Rettenmaier R."/>
            <person name="Schneider M."/>
            <person name="Neuhaus K."/>
            <person name="Liebl W."/>
            <person name="Zverlov V."/>
        </authorList>
    </citation>
    <scope>NUCLEOTIDE SEQUENCE [LARGE SCALE GENOMIC DNA]</scope>
    <source>
        <strain evidence="10 11">249c-K6</strain>
    </source>
</reference>
<dbReference type="Pfam" id="PF00528">
    <property type="entry name" value="BPD_transp_1"/>
    <property type="match status" value="1"/>
</dbReference>
<feature type="transmembrane region" description="Helical" evidence="8">
    <location>
        <begin position="9"/>
        <end position="30"/>
    </location>
</feature>
<keyword evidence="11" id="KW-1185">Reference proteome</keyword>
<evidence type="ECO:0000256" key="1">
    <source>
        <dbReference type="ARBA" id="ARBA00004651"/>
    </source>
</evidence>
<dbReference type="AlphaFoldDB" id="A0A7C8HHE1"/>
<evidence type="ECO:0000256" key="8">
    <source>
        <dbReference type="RuleBase" id="RU363032"/>
    </source>
</evidence>
<feature type="transmembrane region" description="Helical" evidence="8">
    <location>
        <begin position="128"/>
        <end position="151"/>
    </location>
</feature>
<dbReference type="PROSITE" id="PS50928">
    <property type="entry name" value="ABC_TM1"/>
    <property type="match status" value="1"/>
</dbReference>
<feature type="transmembrane region" description="Helical" evidence="8">
    <location>
        <begin position="229"/>
        <end position="248"/>
    </location>
</feature>
<feature type="transmembrane region" description="Helical" evidence="8">
    <location>
        <begin position="200"/>
        <end position="222"/>
    </location>
</feature>
<feature type="domain" description="ABC transmembrane type-1" evidence="9">
    <location>
        <begin position="60"/>
        <end position="248"/>
    </location>
</feature>
<keyword evidence="3 8" id="KW-0813">Transport</keyword>
<dbReference type="OrthoDB" id="9782004at2"/>
<evidence type="ECO:0000256" key="6">
    <source>
        <dbReference type="ARBA" id="ARBA00022989"/>
    </source>
</evidence>
<feature type="transmembrane region" description="Helical" evidence="8">
    <location>
        <begin position="172"/>
        <end position="194"/>
    </location>
</feature>
<dbReference type="RefSeq" id="WP_158740314.1">
    <property type="nucleotide sequence ID" value="NZ_WSLF01000006.1"/>
</dbReference>
<comment type="subcellular location">
    <subcellularLocation>
        <location evidence="1 8">Cell membrane</location>
        <topology evidence="1 8">Multi-pass membrane protein</topology>
    </subcellularLocation>
</comment>
<name>A0A7C8HHE1_9FIRM</name>
<evidence type="ECO:0000259" key="9">
    <source>
        <dbReference type="PROSITE" id="PS50928"/>
    </source>
</evidence>
<evidence type="ECO:0000313" key="11">
    <source>
        <dbReference type="Proteomes" id="UP000483018"/>
    </source>
</evidence>